<evidence type="ECO:0000313" key="3">
    <source>
        <dbReference type="Proteomes" id="UP001139264"/>
    </source>
</evidence>
<keyword evidence="1" id="KW-0812">Transmembrane</keyword>
<dbReference type="RefSeq" id="WP_227907483.1">
    <property type="nucleotide sequence ID" value="NZ_CP095461.1"/>
</dbReference>
<keyword evidence="1" id="KW-0472">Membrane</keyword>
<proteinExistence type="predicted"/>
<feature type="transmembrane region" description="Helical" evidence="1">
    <location>
        <begin position="61"/>
        <end position="81"/>
    </location>
</feature>
<feature type="transmembrane region" description="Helical" evidence="1">
    <location>
        <begin position="145"/>
        <end position="162"/>
    </location>
</feature>
<keyword evidence="1" id="KW-1133">Transmembrane helix</keyword>
<gene>
    <name evidence="2" type="ORF">LJ751_06270</name>
</gene>
<reference evidence="2" key="1">
    <citation type="submission" date="2021-10" db="EMBL/GenBank/DDBJ databases">
        <title>Novel species in genus Arthrobacter.</title>
        <authorList>
            <person name="Liu Y."/>
        </authorList>
    </citation>
    <scope>NUCLEOTIDE SEQUENCE</scope>
    <source>
        <strain evidence="2">Zg-Y809</strain>
    </source>
</reference>
<feature type="transmembrane region" description="Helical" evidence="1">
    <location>
        <begin position="93"/>
        <end position="116"/>
    </location>
</feature>
<feature type="transmembrane region" description="Helical" evidence="1">
    <location>
        <begin position="174"/>
        <end position="194"/>
    </location>
</feature>
<feature type="transmembrane region" description="Helical" evidence="1">
    <location>
        <begin position="206"/>
        <end position="224"/>
    </location>
</feature>
<comment type="caution">
    <text evidence="2">The sequence shown here is derived from an EMBL/GenBank/DDBJ whole genome shotgun (WGS) entry which is preliminary data.</text>
</comment>
<evidence type="ECO:0000256" key="1">
    <source>
        <dbReference type="SAM" id="Phobius"/>
    </source>
</evidence>
<dbReference type="EMBL" id="JAJFZP010000005">
    <property type="protein sequence ID" value="MCC3268965.1"/>
    <property type="molecule type" value="Genomic_DNA"/>
</dbReference>
<accession>A0A9X1M185</accession>
<organism evidence="2 3">
    <name type="scientific">Arthrobacter gengyunqii</name>
    <dbReference type="NCBI Taxonomy" id="2886940"/>
    <lineage>
        <taxon>Bacteria</taxon>
        <taxon>Bacillati</taxon>
        <taxon>Actinomycetota</taxon>
        <taxon>Actinomycetes</taxon>
        <taxon>Micrococcales</taxon>
        <taxon>Micrococcaceae</taxon>
        <taxon>Arthrobacter</taxon>
    </lineage>
</organism>
<dbReference type="Proteomes" id="UP001139264">
    <property type="component" value="Unassembled WGS sequence"/>
</dbReference>
<protein>
    <submittedName>
        <fullName evidence="2">Uncharacterized protein</fullName>
    </submittedName>
</protein>
<name>A0A9X1M185_9MICC</name>
<sequence length="244" mass="26479">MTLQWVVFGVTALFALQRLPSAIRGENRGTFWAFVLIALGMALSIPFFYQTVDALLGGINLANLLLRFVVFAAFLILGVKAAAAFKAHRAGRLIAGPVGFTALGLAVAAVIILFVLSDLPESSAALRAYEDQDTVVAYAHCARLYQTYVAACLAPAMFLYAADSRHRSDVRFSAGLMSLGMSLFIVHALLSLALWDVHPGAWERTLPYAAVLVISIGLALMWNARRLEKKKPKPNPLATVYGLR</sequence>
<feature type="transmembrane region" description="Helical" evidence="1">
    <location>
        <begin position="30"/>
        <end position="49"/>
    </location>
</feature>
<evidence type="ECO:0000313" key="2">
    <source>
        <dbReference type="EMBL" id="MCC3268965.1"/>
    </source>
</evidence>
<dbReference type="AlphaFoldDB" id="A0A9X1M185"/>